<organism evidence="1">
    <name type="scientific">hydrocarbon metagenome</name>
    <dbReference type="NCBI Taxonomy" id="938273"/>
    <lineage>
        <taxon>unclassified sequences</taxon>
        <taxon>metagenomes</taxon>
        <taxon>ecological metagenomes</taxon>
    </lineage>
</organism>
<gene>
    <name evidence="1" type="ORF">ASZ90_014741</name>
</gene>
<comment type="caution">
    <text evidence="1">The sequence shown here is derived from an EMBL/GenBank/DDBJ whole genome shotgun (WGS) entry which is preliminary data.</text>
</comment>
<protein>
    <submittedName>
        <fullName evidence="1">Uncharacterized protein</fullName>
    </submittedName>
</protein>
<dbReference type="AlphaFoldDB" id="A0A0W8F3V1"/>
<proteinExistence type="predicted"/>
<dbReference type="EMBL" id="LNQE01001547">
    <property type="protein sequence ID" value="KUG15594.1"/>
    <property type="molecule type" value="Genomic_DNA"/>
</dbReference>
<name>A0A0W8F3V1_9ZZZZ</name>
<accession>A0A0W8F3V1</accession>
<evidence type="ECO:0000313" key="1">
    <source>
        <dbReference type="EMBL" id="KUG15594.1"/>
    </source>
</evidence>
<sequence>MVADALGISRWHRDASYQQLNAKLGEVGRKIARDRYLQLGYRTCRAALEKKGGWDCCLEKTTLPIPLTLLDRIHLSVRVDPTSITRNRKECLVIVLAEGGADWRESFTVPLLLGDWLIPKVPS</sequence>
<reference evidence="1" key="1">
    <citation type="journal article" date="2015" name="Proc. Natl. Acad. Sci. U.S.A.">
        <title>Networks of energetic and metabolic interactions define dynamics in microbial communities.</title>
        <authorList>
            <person name="Embree M."/>
            <person name="Liu J.K."/>
            <person name="Al-Bassam M.M."/>
            <person name="Zengler K."/>
        </authorList>
    </citation>
    <scope>NUCLEOTIDE SEQUENCE</scope>
</reference>